<dbReference type="EMBL" id="CP016545">
    <property type="protein sequence ID" value="ANU06911.1"/>
    <property type="molecule type" value="Genomic_DNA"/>
</dbReference>
<reference evidence="1 2" key="1">
    <citation type="submission" date="2016-07" db="EMBL/GenBank/DDBJ databases">
        <title>Complete genome sequence of Altererythrobacter namhicola JCM 16345T, containing esterase-encoding genes.</title>
        <authorList>
            <person name="Cheng H."/>
            <person name="Wu Y.-H."/>
            <person name="Jian S.-L."/>
            <person name="Huo Y.-Y."/>
            <person name="Wang C.-S."/>
            <person name="Xu X.-W."/>
        </authorList>
    </citation>
    <scope>NUCLEOTIDE SEQUENCE [LARGE SCALE GENOMIC DNA]</scope>
    <source>
        <strain evidence="1 2">JCM 16345</strain>
    </source>
</reference>
<dbReference type="STRING" id="645517.A6F65_00589"/>
<gene>
    <name evidence="1" type="ORF">A6F65_00589</name>
</gene>
<accession>A0A1C7D6G0</accession>
<dbReference type="AlphaFoldDB" id="A0A1C7D6G0"/>
<name>A0A1C7D6G0_9SPHN</name>
<organism evidence="1 2">
    <name type="scientific">Paraurantiacibacter namhicola</name>
    <dbReference type="NCBI Taxonomy" id="645517"/>
    <lineage>
        <taxon>Bacteria</taxon>
        <taxon>Pseudomonadati</taxon>
        <taxon>Pseudomonadota</taxon>
        <taxon>Alphaproteobacteria</taxon>
        <taxon>Sphingomonadales</taxon>
        <taxon>Erythrobacteraceae</taxon>
        <taxon>Paraurantiacibacter</taxon>
    </lineage>
</organism>
<dbReference type="RefSeq" id="WP_067785796.1">
    <property type="nucleotide sequence ID" value="NZ_CP016545.1"/>
</dbReference>
<dbReference type="Proteomes" id="UP000092698">
    <property type="component" value="Chromosome"/>
</dbReference>
<dbReference type="OrthoDB" id="7565359at2"/>
<protein>
    <submittedName>
        <fullName evidence="1">Uncharacterized protein</fullName>
    </submittedName>
</protein>
<dbReference type="KEGG" id="anh:A6F65_00589"/>
<evidence type="ECO:0000313" key="2">
    <source>
        <dbReference type="Proteomes" id="UP000092698"/>
    </source>
</evidence>
<keyword evidence="2" id="KW-1185">Reference proteome</keyword>
<sequence length="144" mass="15008">MADPHPISIPAGYAPAFALGYSDAEGDLTLVKRDAPLPVHLRFEADGAPALTGETSATMLAGPFSPQPGLPVMLTLSGSWQGRVQLQRSMDDGATVHGVTVAGQPWGEFSANACEPVWTESEAGAQLFLAVTIDSGTLAYRIAQ</sequence>
<evidence type="ECO:0000313" key="1">
    <source>
        <dbReference type="EMBL" id="ANU06911.1"/>
    </source>
</evidence>
<proteinExistence type="predicted"/>